<dbReference type="OrthoDB" id="9776116at2"/>
<dbReference type="AlphaFoldDB" id="A0A1I4ZC91"/>
<name>A0A1I4ZC91_9NEIS</name>
<dbReference type="SUPFAM" id="SSF53300">
    <property type="entry name" value="vWA-like"/>
    <property type="match status" value="1"/>
</dbReference>
<gene>
    <name evidence="2" type="ORF">SAMN05660284_01571</name>
</gene>
<accession>A0A1I4ZC91</accession>
<dbReference type="RefSeq" id="WP_091194360.1">
    <property type="nucleotide sequence ID" value="NZ_FOVE01000010.1"/>
</dbReference>
<dbReference type="Gene3D" id="3.40.50.410">
    <property type="entry name" value="von Willebrand factor, type A domain"/>
    <property type="match status" value="1"/>
</dbReference>
<dbReference type="EMBL" id="FOVE01000010">
    <property type="protein sequence ID" value="SFN47643.1"/>
    <property type="molecule type" value="Genomic_DNA"/>
</dbReference>
<dbReference type="InterPro" id="IPR002881">
    <property type="entry name" value="DUF58"/>
</dbReference>
<dbReference type="InterPro" id="IPR036465">
    <property type="entry name" value="vWFA_dom_sf"/>
</dbReference>
<reference evidence="3" key="1">
    <citation type="submission" date="2016-10" db="EMBL/GenBank/DDBJ databases">
        <authorList>
            <person name="Varghese N."/>
            <person name="Submissions S."/>
        </authorList>
    </citation>
    <scope>NUCLEOTIDE SEQUENCE [LARGE SCALE GENOMIC DNA]</scope>
    <source>
        <strain evidence="3">DSM 6150</strain>
    </source>
</reference>
<proteinExistence type="predicted"/>
<evidence type="ECO:0000313" key="2">
    <source>
        <dbReference type="EMBL" id="SFN47643.1"/>
    </source>
</evidence>
<protein>
    <submittedName>
        <fullName evidence="2">Uncharacterized conserved protein, DUF58 family, contains vWF domain</fullName>
    </submittedName>
</protein>
<dbReference type="STRING" id="83765.SAMN05660284_01571"/>
<evidence type="ECO:0000313" key="3">
    <source>
        <dbReference type="Proteomes" id="UP000242869"/>
    </source>
</evidence>
<dbReference type="Pfam" id="PF01882">
    <property type="entry name" value="DUF58"/>
    <property type="match status" value="1"/>
</dbReference>
<keyword evidence="3" id="KW-1185">Reference proteome</keyword>
<organism evidence="2 3">
    <name type="scientific">Formivibrio citricus</name>
    <dbReference type="NCBI Taxonomy" id="83765"/>
    <lineage>
        <taxon>Bacteria</taxon>
        <taxon>Pseudomonadati</taxon>
        <taxon>Pseudomonadota</taxon>
        <taxon>Betaproteobacteria</taxon>
        <taxon>Neisseriales</taxon>
        <taxon>Chitinibacteraceae</taxon>
        <taxon>Formivibrio</taxon>
    </lineage>
</organism>
<dbReference type="PANTHER" id="PTHR33608">
    <property type="entry name" value="BLL2464 PROTEIN"/>
    <property type="match status" value="1"/>
</dbReference>
<sequence length="434" mass="48979">MIPSRLLLWLVVLWAALGFAAGWFAVLVELWWAAGALLLVLAAGDAKLGRQVPKVRLERTLNGVWPLGQWREVALTLHHEGGRPLRFSLFDGYPTAWEMDGLPHGGQLMARRFLTFRYRLRPLARGDETFSAAHVRVESPLRLWQRQVRWGESQRVKVFPDFARVLGHNLIATDQRVPQAGTLRKRQRGEGTDFHQLREYRIGDSLRSIDWKATARQQKPISREYQEERDQQVVFLLDSGRRMLARDGELAHFDHALNAMLLLAWVAQKQGDAVGLMTFGAETRWLPPQKGRVGLDRLLAGVYDLQPSEVAPDYALAAEALLGRLRKRAFVVLLTNLRDEDDQALAAAVRLLSRKHLVLCASLRESALDAVLETPVTQFNEALRLAATHDYLTQRSESSRRLGLRGGMLLDVTPDQLPAALVDRYHGIKDAGVL</sequence>
<evidence type="ECO:0000259" key="1">
    <source>
        <dbReference type="Pfam" id="PF01882"/>
    </source>
</evidence>
<feature type="domain" description="DUF58" evidence="1">
    <location>
        <begin position="197"/>
        <end position="365"/>
    </location>
</feature>
<dbReference type="PANTHER" id="PTHR33608:SF3">
    <property type="entry name" value="SLR2013 PROTEIN"/>
    <property type="match status" value="1"/>
</dbReference>
<dbReference type="Proteomes" id="UP000242869">
    <property type="component" value="Unassembled WGS sequence"/>
</dbReference>